<feature type="transmembrane region" description="Helical" evidence="7">
    <location>
        <begin position="101"/>
        <end position="123"/>
    </location>
</feature>
<feature type="transmembrane region" description="Helical" evidence="7">
    <location>
        <begin position="40"/>
        <end position="59"/>
    </location>
</feature>
<evidence type="ECO:0000256" key="2">
    <source>
        <dbReference type="ARBA" id="ARBA00005982"/>
    </source>
</evidence>
<dbReference type="InterPro" id="IPR018456">
    <property type="entry name" value="PTR2_symporter_CS"/>
</dbReference>
<accession>A0AAV7F8N2</accession>
<dbReference type="SUPFAM" id="SSF103473">
    <property type="entry name" value="MFS general substrate transporter"/>
    <property type="match status" value="1"/>
</dbReference>
<dbReference type="EMBL" id="JAINDJ010000002">
    <property type="protein sequence ID" value="KAG9456122.1"/>
    <property type="molecule type" value="Genomic_DNA"/>
</dbReference>
<dbReference type="PANTHER" id="PTHR11654">
    <property type="entry name" value="OLIGOPEPTIDE TRANSPORTER-RELATED"/>
    <property type="match status" value="1"/>
</dbReference>
<evidence type="ECO:0000313" key="8">
    <source>
        <dbReference type="EMBL" id="KAG9456122.1"/>
    </source>
</evidence>
<keyword evidence="4 7" id="KW-1133">Transmembrane helix</keyword>
<evidence type="ECO:0000256" key="1">
    <source>
        <dbReference type="ARBA" id="ARBA00004141"/>
    </source>
</evidence>
<evidence type="ECO:0000256" key="5">
    <source>
        <dbReference type="ARBA" id="ARBA00023136"/>
    </source>
</evidence>
<dbReference type="InterPro" id="IPR036259">
    <property type="entry name" value="MFS_trans_sf"/>
</dbReference>
<dbReference type="GO" id="GO:0022857">
    <property type="term" value="F:transmembrane transporter activity"/>
    <property type="evidence" value="ECO:0007669"/>
    <property type="project" value="InterPro"/>
</dbReference>
<dbReference type="AlphaFoldDB" id="A0AAV7F8N2"/>
<name>A0AAV7F8N2_ARIFI</name>
<feature type="transmembrane region" description="Helical" evidence="7">
    <location>
        <begin position="539"/>
        <end position="557"/>
    </location>
</feature>
<comment type="caution">
    <text evidence="8">The sequence shown here is derived from an EMBL/GenBank/DDBJ whole genome shotgun (WGS) entry which is preliminary data.</text>
</comment>
<sequence length="593" mass="65311">MVQEKMEIPPPKQDEKTQEPDDQKKKGGLRTMPFIIANETFEKVASYGLLANMILYLKFDYNMTTAGGARVLFIWSATSNFLPLLGSFLSDSYMGRYRVIAFGSIVSLLGMISLWTTTVIQGARPRDCPTYVDCETSNSSQLTLLYTSFALMSIGAGGIRPCSLAFGADQLHHPDKQKKTMILQSFFNWYYASVGLSLMVAVTVIVYLQDSAGWKLGFGIPAILMMISAALFYLGSPLYVKMKADKSLFTGFAQVVVAAVKNRQLPPPPSGNWYHYNKGSKLIVPTSTLSFLNKACLKKNPEKDTNLDVLLATDPWSLCTVQQVEDLKSLIKLMPIWSTGIMLAVLLSQHTFQILQASTMDRHICPTFQIPAGSFGVFGILSLTLWVAIYDRILVPRLAKLTGNPRGLSLKHRMGIGLVLSCTATAVAAVVESHRRKRAIEQGLSNNGYGVVEMSAMWLVPQHCIMGLAEAFNIIGQIEFYYSELPKRMSSIGVALFALGMGVGNLIATVILGAVDDMSKAGGKESWVSNNINGGHYDYYYWVLTVLGGVNLFYFLLCSWAYGPCKEDEFGVLGKEDEVDDEMTKSGHASMVL</sequence>
<dbReference type="PROSITE" id="PS01022">
    <property type="entry name" value="PTR2_1"/>
    <property type="match status" value="1"/>
</dbReference>
<dbReference type="GO" id="GO:0006857">
    <property type="term" value="P:oligopeptide transport"/>
    <property type="evidence" value="ECO:0007669"/>
    <property type="project" value="InterPro"/>
</dbReference>
<protein>
    <recommendedName>
        <fullName evidence="10">NPF family transporter</fullName>
    </recommendedName>
</protein>
<evidence type="ECO:0000256" key="7">
    <source>
        <dbReference type="SAM" id="Phobius"/>
    </source>
</evidence>
<feature type="transmembrane region" description="Helical" evidence="7">
    <location>
        <begin position="71"/>
        <end position="89"/>
    </location>
</feature>
<feature type="region of interest" description="Disordered" evidence="6">
    <location>
        <begin position="1"/>
        <end position="27"/>
    </location>
</feature>
<feature type="transmembrane region" description="Helical" evidence="7">
    <location>
        <begin position="370"/>
        <end position="390"/>
    </location>
</feature>
<reference evidence="8 9" key="1">
    <citation type="submission" date="2021-07" db="EMBL/GenBank/DDBJ databases">
        <title>The Aristolochia fimbriata genome: insights into angiosperm evolution, floral development and chemical biosynthesis.</title>
        <authorList>
            <person name="Jiao Y."/>
        </authorList>
    </citation>
    <scope>NUCLEOTIDE SEQUENCE [LARGE SCALE GENOMIC DNA]</scope>
    <source>
        <strain evidence="8">IBCAS-2021</strain>
        <tissue evidence="8">Leaf</tissue>
    </source>
</reference>
<dbReference type="InterPro" id="IPR000109">
    <property type="entry name" value="POT_fam"/>
</dbReference>
<comment type="similarity">
    <text evidence="2">Belongs to the major facilitator superfamily. Proton-dependent oligopeptide transporter (POT/PTR) (TC 2.A.17) family.</text>
</comment>
<dbReference type="GO" id="GO:0016020">
    <property type="term" value="C:membrane"/>
    <property type="evidence" value="ECO:0007669"/>
    <property type="project" value="UniProtKB-SubCell"/>
</dbReference>
<dbReference type="CDD" id="cd17416">
    <property type="entry name" value="MFS_NPF1_2"/>
    <property type="match status" value="1"/>
</dbReference>
<dbReference type="Proteomes" id="UP000825729">
    <property type="component" value="Unassembled WGS sequence"/>
</dbReference>
<dbReference type="Gene3D" id="1.20.1250.20">
    <property type="entry name" value="MFS general substrate transporter like domains"/>
    <property type="match status" value="1"/>
</dbReference>
<dbReference type="Pfam" id="PF00854">
    <property type="entry name" value="PTR2"/>
    <property type="match status" value="1"/>
</dbReference>
<feature type="transmembrane region" description="Helical" evidence="7">
    <location>
        <begin position="492"/>
        <end position="515"/>
    </location>
</feature>
<evidence type="ECO:0000256" key="6">
    <source>
        <dbReference type="SAM" id="MobiDB-lite"/>
    </source>
</evidence>
<proteinExistence type="inferred from homology"/>
<evidence type="ECO:0000313" key="9">
    <source>
        <dbReference type="Proteomes" id="UP000825729"/>
    </source>
</evidence>
<keyword evidence="5 7" id="KW-0472">Membrane</keyword>
<feature type="transmembrane region" description="Helical" evidence="7">
    <location>
        <begin position="410"/>
        <end position="431"/>
    </location>
</feature>
<gene>
    <name evidence="8" type="ORF">H6P81_000630</name>
</gene>
<evidence type="ECO:0000256" key="4">
    <source>
        <dbReference type="ARBA" id="ARBA00022989"/>
    </source>
</evidence>
<keyword evidence="3 7" id="KW-0812">Transmembrane</keyword>
<keyword evidence="9" id="KW-1185">Reference proteome</keyword>
<organism evidence="8 9">
    <name type="scientific">Aristolochia fimbriata</name>
    <name type="common">White veined hardy Dutchman's pipe vine</name>
    <dbReference type="NCBI Taxonomy" id="158543"/>
    <lineage>
        <taxon>Eukaryota</taxon>
        <taxon>Viridiplantae</taxon>
        <taxon>Streptophyta</taxon>
        <taxon>Embryophyta</taxon>
        <taxon>Tracheophyta</taxon>
        <taxon>Spermatophyta</taxon>
        <taxon>Magnoliopsida</taxon>
        <taxon>Magnoliidae</taxon>
        <taxon>Piperales</taxon>
        <taxon>Aristolochiaceae</taxon>
        <taxon>Aristolochia</taxon>
    </lineage>
</organism>
<feature type="transmembrane region" description="Helical" evidence="7">
    <location>
        <begin position="143"/>
        <end position="168"/>
    </location>
</feature>
<evidence type="ECO:0000256" key="3">
    <source>
        <dbReference type="ARBA" id="ARBA00022692"/>
    </source>
</evidence>
<feature type="transmembrane region" description="Helical" evidence="7">
    <location>
        <begin position="189"/>
        <end position="208"/>
    </location>
</feature>
<feature type="transmembrane region" description="Helical" evidence="7">
    <location>
        <begin position="214"/>
        <end position="234"/>
    </location>
</feature>
<feature type="compositionally biased region" description="Basic and acidic residues" evidence="6">
    <location>
        <begin position="1"/>
        <end position="25"/>
    </location>
</feature>
<comment type="subcellular location">
    <subcellularLocation>
        <location evidence="1">Membrane</location>
        <topology evidence="1">Multi-pass membrane protein</topology>
    </subcellularLocation>
</comment>
<evidence type="ECO:0008006" key="10">
    <source>
        <dbReference type="Google" id="ProtNLM"/>
    </source>
</evidence>